<feature type="transmembrane region" description="Helical" evidence="1">
    <location>
        <begin position="77"/>
        <end position="95"/>
    </location>
</feature>
<dbReference type="PATRIC" id="fig|13035.3.peg.1080"/>
<evidence type="ECO:0000313" key="4">
    <source>
        <dbReference type="EMBL" id="AFZ49691.1"/>
    </source>
</evidence>
<protein>
    <submittedName>
        <fullName evidence="4">Transposase</fullName>
    </submittedName>
</protein>
<proteinExistence type="predicted"/>
<dbReference type="InterPro" id="IPR032806">
    <property type="entry name" value="YbfD_N"/>
</dbReference>
<keyword evidence="5" id="KW-1185">Reference proteome</keyword>
<dbReference type="PANTHER" id="PTHR30298">
    <property type="entry name" value="H REPEAT-ASSOCIATED PREDICTED TRANSPOSASE"/>
    <property type="match status" value="1"/>
</dbReference>
<evidence type="ECO:0000259" key="3">
    <source>
        <dbReference type="Pfam" id="PF13808"/>
    </source>
</evidence>
<dbReference type="HOGENOM" id="CLU_046404_0_1_3"/>
<dbReference type="STRING" id="13035.Dacsa_0963"/>
<dbReference type="GO" id="GO:0003677">
    <property type="term" value="F:DNA binding"/>
    <property type="evidence" value="ECO:0007669"/>
    <property type="project" value="InterPro"/>
</dbReference>
<dbReference type="GO" id="GO:0004803">
    <property type="term" value="F:transposase activity"/>
    <property type="evidence" value="ECO:0007669"/>
    <property type="project" value="InterPro"/>
</dbReference>
<organism evidence="4 5">
    <name type="scientific">Dactylococcopsis salina (strain PCC 8305)</name>
    <name type="common">Myxobactron salinum</name>
    <dbReference type="NCBI Taxonomy" id="13035"/>
    <lineage>
        <taxon>Bacteria</taxon>
        <taxon>Bacillati</taxon>
        <taxon>Cyanobacteriota</taxon>
        <taxon>Cyanophyceae</taxon>
        <taxon>Nodosilineales</taxon>
        <taxon>Cymatolegaceae</taxon>
        <taxon>Dactylococcopsis</taxon>
    </lineage>
</organism>
<evidence type="ECO:0000256" key="1">
    <source>
        <dbReference type="SAM" id="Phobius"/>
    </source>
</evidence>
<keyword evidence="1" id="KW-1133">Transmembrane helix</keyword>
<keyword evidence="1" id="KW-0472">Membrane</keyword>
<keyword evidence="1" id="KW-0812">Transmembrane</keyword>
<feature type="domain" description="H repeat-associated protein N-terminal" evidence="3">
    <location>
        <begin position="59"/>
        <end position="146"/>
    </location>
</feature>
<gene>
    <name evidence="4" type="ORF">Dacsa_0963</name>
</gene>
<reference evidence="4" key="1">
    <citation type="submission" date="2012-04" db="EMBL/GenBank/DDBJ databases">
        <title>Finished genome of Dactylococcopsis salina PCC 8305.</title>
        <authorList>
            <consortium name="US DOE Joint Genome Institute"/>
            <person name="Gugger M."/>
            <person name="Coursin T."/>
            <person name="Rippka R."/>
            <person name="Tandeau De Marsac N."/>
            <person name="Huntemann M."/>
            <person name="Wei C.-L."/>
            <person name="Han J."/>
            <person name="Detter J.C."/>
            <person name="Han C."/>
            <person name="Tapia R."/>
            <person name="Daligault H."/>
            <person name="Chen A."/>
            <person name="Krypides N."/>
            <person name="Mavromatis K."/>
            <person name="Markowitz V."/>
            <person name="Szeto E."/>
            <person name="Ivanova N."/>
            <person name="Ovchinnikova G."/>
            <person name="Pagani I."/>
            <person name="Pati A."/>
            <person name="Goodwin L."/>
            <person name="Peters L."/>
            <person name="Pitluck S."/>
            <person name="Woyke T."/>
            <person name="Kerfeld C."/>
        </authorList>
    </citation>
    <scope>NUCLEOTIDE SEQUENCE [LARGE SCALE GENOMIC DNA]</scope>
    <source>
        <strain evidence="4">PCC 8305</strain>
    </source>
</reference>
<dbReference type="InterPro" id="IPR002559">
    <property type="entry name" value="Transposase_11"/>
</dbReference>
<sequence length="416" mass="48368">MLYHFDNWRYTPAHCSPLSKAGLFHSRGKIVNVKRDRDNKSVARSRISRKISDMSSLISYLKQVKDWRDRSGQRHPLWWVLFIVILGLMMGNLSYRDLAAFGKNKHYYLTRLGKSPKLKSPSYSTIRRAMMGVDNNDLIQVFNQWAAQLSSPDELSNWIAIDGKSIKSTLTDTYGNKQNFASIVSWFSQDNGLVLALEKLENKKTSEIYCVREMVNNTPLSNQVLTLDAVHCQKETIKTINRSRNDYVIAVKKNQPKLYNRLEEIAHNQISDQEDIRTETSHGRQVTRTVSVFRIPETLQEIWISSQCFIKVERKGTRKNKPYHQIVYYLSSCYQTAQNFSKKIQGHWGIENQLHWVKDVIFSEDVSPVHHLQSAVNFSVLKTICLNLFRLLGFLSVTEARRWLGERLWLLPILIE</sequence>
<feature type="domain" description="Transposase IS4-like" evidence="2">
    <location>
        <begin position="159"/>
        <end position="388"/>
    </location>
</feature>
<dbReference type="PANTHER" id="PTHR30298:SF0">
    <property type="entry name" value="PROTEIN YBFL-RELATED"/>
    <property type="match status" value="1"/>
</dbReference>
<dbReference type="AlphaFoldDB" id="K9YRX9"/>
<dbReference type="InterPro" id="IPR051698">
    <property type="entry name" value="Transposase_11-like"/>
</dbReference>
<dbReference type="InterPro" id="IPR047647">
    <property type="entry name" value="ISAs1_transpos"/>
</dbReference>
<dbReference type="eggNOG" id="COG5433">
    <property type="taxonomic scope" value="Bacteria"/>
</dbReference>
<dbReference type="Proteomes" id="UP000010482">
    <property type="component" value="Chromosome"/>
</dbReference>
<dbReference type="NCBIfam" id="NF033564">
    <property type="entry name" value="transpos_ISAs1"/>
    <property type="match status" value="1"/>
</dbReference>
<dbReference type="GO" id="GO:0006313">
    <property type="term" value="P:DNA transposition"/>
    <property type="evidence" value="ECO:0007669"/>
    <property type="project" value="InterPro"/>
</dbReference>
<accession>K9YRX9</accession>
<evidence type="ECO:0000259" key="2">
    <source>
        <dbReference type="Pfam" id="PF01609"/>
    </source>
</evidence>
<dbReference type="Pfam" id="PF01609">
    <property type="entry name" value="DDE_Tnp_1"/>
    <property type="match status" value="1"/>
</dbReference>
<dbReference type="Pfam" id="PF13808">
    <property type="entry name" value="DDE_Tnp_1_assoc"/>
    <property type="match status" value="1"/>
</dbReference>
<dbReference type="KEGG" id="dsl:Dacsa_0963"/>
<dbReference type="EMBL" id="CP003944">
    <property type="protein sequence ID" value="AFZ49691.1"/>
    <property type="molecule type" value="Genomic_DNA"/>
</dbReference>
<name>K9YRX9_DACS8</name>
<dbReference type="RefSeq" id="WP_015228701.1">
    <property type="nucleotide sequence ID" value="NC_019780.1"/>
</dbReference>
<evidence type="ECO:0000313" key="5">
    <source>
        <dbReference type="Proteomes" id="UP000010482"/>
    </source>
</evidence>